<dbReference type="Proteomes" id="UP000644548">
    <property type="component" value="Unassembled WGS sequence"/>
</dbReference>
<keyword evidence="2" id="KW-1133">Transmembrane helix</keyword>
<dbReference type="InterPro" id="IPR001633">
    <property type="entry name" value="EAL_dom"/>
</dbReference>
<dbReference type="PANTHER" id="PTHR44757:SF2">
    <property type="entry name" value="BIOFILM ARCHITECTURE MAINTENANCE PROTEIN MBAA"/>
    <property type="match status" value="1"/>
</dbReference>
<accession>A0ABQ2S7B7</accession>
<name>A0ABQ2S7B7_9DEIO</name>
<keyword evidence="2" id="KW-0472">Membrane</keyword>
<keyword evidence="6" id="KW-1185">Reference proteome</keyword>
<evidence type="ECO:0008006" key="7">
    <source>
        <dbReference type="Google" id="ProtNLM"/>
    </source>
</evidence>
<dbReference type="Pfam" id="PF00990">
    <property type="entry name" value="GGDEF"/>
    <property type="match status" value="1"/>
</dbReference>
<feature type="transmembrane region" description="Helical" evidence="2">
    <location>
        <begin position="67"/>
        <end position="88"/>
    </location>
</feature>
<feature type="transmembrane region" description="Helical" evidence="2">
    <location>
        <begin position="225"/>
        <end position="243"/>
    </location>
</feature>
<evidence type="ECO:0000256" key="2">
    <source>
        <dbReference type="SAM" id="Phobius"/>
    </source>
</evidence>
<feature type="transmembrane region" description="Helical" evidence="2">
    <location>
        <begin position="12"/>
        <end position="34"/>
    </location>
</feature>
<dbReference type="CDD" id="cd01948">
    <property type="entry name" value="EAL"/>
    <property type="match status" value="1"/>
</dbReference>
<dbReference type="CDD" id="cd01949">
    <property type="entry name" value="GGDEF"/>
    <property type="match status" value="1"/>
</dbReference>
<sequence>MTAQASSLQRRGALLGLGLLLALYLLHLLHLLGWSAAGPAYVTLFLGGALLTSWLARFTVTPGAWRWMALGVALWGAGQGVYTLVAPLTGQVSLADAFFLALPVCFLMGFREFERHWPTLTSRAAQLDVAALVMALGAFAWFGLMAQQVVQTETGLFSRVVVTLYPLSDLLLLTLLLAQAWRGPVGSPRGLQVLAGAMLCMVAADLGYLYLTAHGAYSGADWPDALWPVTALLLPVAALRATRHDRQAPRDLPRWVRAVSPYAALLGTFLLVGTLASGVREVGVVAAAFVVALLVAARQTLALLDLERQGVDLQRSQALLMFQAEHDALTGLGNRAKLQRLLAEALAPRGPGRPVGLVMMDLDDFRYVNDALGHRAGDEFLKESARRVQQVAGAHSAGAVACRLGADEFVVLVPEAAPDGLLRLGEALRAALSEPVLLDGQRMRLTASLGAALGSPGLLGADLLRWADLALADARRGGRDAVHLFDPQQDDAAAARRVLVETRLRGALERGELRLHYQPQQERSGAVRHFEALLRWQDALLGQVSPAEFVPVAETAGLITELDLWVLNEACQQLRAWRTVHPTWQVAVNISPPLLLRRDFVPRLRDLLAETGVAVGSLELEVTERLLIEHEDQTRETLRALLDLGIGVALDDFGVGQSSLSSLLHLPITTLKIDRAFVRPLDAEDAVEAQAAFKIVQAIVALARSLHLRVVAEGVETGEQAAAVWRLGLDAVQGYWTGRPVPPEALVRPAGLPAPLDDPPADTRDLN</sequence>
<evidence type="ECO:0000259" key="3">
    <source>
        <dbReference type="PROSITE" id="PS50883"/>
    </source>
</evidence>
<dbReference type="SUPFAM" id="SSF141868">
    <property type="entry name" value="EAL domain-like"/>
    <property type="match status" value="1"/>
</dbReference>
<organism evidence="5 6">
    <name type="scientific">Deinococcus sedimenti</name>
    <dbReference type="NCBI Taxonomy" id="1867090"/>
    <lineage>
        <taxon>Bacteria</taxon>
        <taxon>Thermotogati</taxon>
        <taxon>Deinococcota</taxon>
        <taxon>Deinococci</taxon>
        <taxon>Deinococcales</taxon>
        <taxon>Deinococcaceae</taxon>
        <taxon>Deinococcus</taxon>
    </lineage>
</organism>
<dbReference type="InterPro" id="IPR029787">
    <property type="entry name" value="Nucleotide_cyclase"/>
</dbReference>
<dbReference type="PANTHER" id="PTHR44757">
    <property type="entry name" value="DIGUANYLATE CYCLASE DGCP"/>
    <property type="match status" value="1"/>
</dbReference>
<dbReference type="Pfam" id="PF00563">
    <property type="entry name" value="EAL"/>
    <property type="match status" value="1"/>
</dbReference>
<protein>
    <recommendedName>
        <fullName evidence="7">EAL domain-containing protein</fullName>
    </recommendedName>
</protein>
<keyword evidence="2" id="KW-0812">Transmembrane</keyword>
<feature type="region of interest" description="Disordered" evidence="1">
    <location>
        <begin position="747"/>
        <end position="767"/>
    </location>
</feature>
<dbReference type="SMART" id="SM00267">
    <property type="entry name" value="GGDEF"/>
    <property type="match status" value="1"/>
</dbReference>
<dbReference type="InterPro" id="IPR043128">
    <property type="entry name" value="Rev_trsase/Diguanyl_cyclase"/>
</dbReference>
<dbReference type="PROSITE" id="PS50883">
    <property type="entry name" value="EAL"/>
    <property type="match status" value="1"/>
</dbReference>
<feature type="transmembrane region" description="Helical" evidence="2">
    <location>
        <begin position="190"/>
        <end position="213"/>
    </location>
</feature>
<feature type="transmembrane region" description="Helical" evidence="2">
    <location>
        <begin position="94"/>
        <end position="113"/>
    </location>
</feature>
<feature type="transmembrane region" description="Helical" evidence="2">
    <location>
        <begin position="125"/>
        <end position="144"/>
    </location>
</feature>
<dbReference type="SUPFAM" id="SSF55073">
    <property type="entry name" value="Nucleotide cyclase"/>
    <property type="match status" value="1"/>
</dbReference>
<reference evidence="6" key="1">
    <citation type="journal article" date="2019" name="Int. J. Syst. Evol. Microbiol.">
        <title>The Global Catalogue of Microorganisms (GCM) 10K type strain sequencing project: providing services to taxonomists for standard genome sequencing and annotation.</title>
        <authorList>
            <consortium name="The Broad Institute Genomics Platform"/>
            <consortium name="The Broad Institute Genome Sequencing Center for Infectious Disease"/>
            <person name="Wu L."/>
            <person name="Ma J."/>
        </authorList>
    </citation>
    <scope>NUCLEOTIDE SEQUENCE [LARGE SCALE GENOMIC DNA]</scope>
    <source>
        <strain evidence="6">JCM 31405</strain>
    </source>
</reference>
<evidence type="ECO:0000313" key="5">
    <source>
        <dbReference type="EMBL" id="GGS04536.1"/>
    </source>
</evidence>
<evidence type="ECO:0000313" key="6">
    <source>
        <dbReference type="Proteomes" id="UP000644548"/>
    </source>
</evidence>
<evidence type="ECO:0000259" key="4">
    <source>
        <dbReference type="PROSITE" id="PS50887"/>
    </source>
</evidence>
<feature type="transmembrane region" description="Helical" evidence="2">
    <location>
        <begin position="40"/>
        <end position="60"/>
    </location>
</feature>
<dbReference type="RefSeq" id="WP_189074363.1">
    <property type="nucleotide sequence ID" value="NZ_BMQN01000013.1"/>
</dbReference>
<feature type="domain" description="GGDEF" evidence="4">
    <location>
        <begin position="353"/>
        <end position="487"/>
    </location>
</feature>
<proteinExistence type="predicted"/>
<dbReference type="SMART" id="SM00052">
    <property type="entry name" value="EAL"/>
    <property type="match status" value="1"/>
</dbReference>
<dbReference type="InterPro" id="IPR035919">
    <property type="entry name" value="EAL_sf"/>
</dbReference>
<feature type="transmembrane region" description="Helical" evidence="2">
    <location>
        <begin position="255"/>
        <end position="276"/>
    </location>
</feature>
<dbReference type="Gene3D" id="3.20.20.450">
    <property type="entry name" value="EAL domain"/>
    <property type="match status" value="1"/>
</dbReference>
<evidence type="ECO:0000256" key="1">
    <source>
        <dbReference type="SAM" id="MobiDB-lite"/>
    </source>
</evidence>
<comment type="caution">
    <text evidence="5">The sequence shown here is derived from an EMBL/GenBank/DDBJ whole genome shotgun (WGS) entry which is preliminary data.</text>
</comment>
<dbReference type="InterPro" id="IPR000160">
    <property type="entry name" value="GGDEF_dom"/>
</dbReference>
<dbReference type="Gene3D" id="3.30.70.270">
    <property type="match status" value="1"/>
</dbReference>
<feature type="domain" description="EAL" evidence="3">
    <location>
        <begin position="497"/>
        <end position="754"/>
    </location>
</feature>
<feature type="transmembrane region" description="Helical" evidence="2">
    <location>
        <begin position="156"/>
        <end position="178"/>
    </location>
</feature>
<gene>
    <name evidence="5" type="ORF">GCM10008960_33970</name>
</gene>
<dbReference type="EMBL" id="BMQN01000013">
    <property type="protein sequence ID" value="GGS04536.1"/>
    <property type="molecule type" value="Genomic_DNA"/>
</dbReference>
<dbReference type="PROSITE" id="PS50887">
    <property type="entry name" value="GGDEF"/>
    <property type="match status" value="1"/>
</dbReference>
<dbReference type="InterPro" id="IPR052155">
    <property type="entry name" value="Biofilm_reg_signaling"/>
</dbReference>
<dbReference type="NCBIfam" id="TIGR00254">
    <property type="entry name" value="GGDEF"/>
    <property type="match status" value="1"/>
</dbReference>